<evidence type="ECO:0000256" key="4">
    <source>
        <dbReference type="ARBA" id="ARBA00023204"/>
    </source>
</evidence>
<dbReference type="InterPro" id="IPR011034">
    <property type="entry name" value="Formyl_transferase-like_C_sf"/>
</dbReference>
<keyword evidence="4 5" id="KW-0234">DNA repair</keyword>
<evidence type="ECO:0000256" key="5">
    <source>
        <dbReference type="HAMAP-Rule" id="MF_00527"/>
    </source>
</evidence>
<evidence type="ECO:0000256" key="3">
    <source>
        <dbReference type="ARBA" id="ARBA00022801"/>
    </source>
</evidence>
<evidence type="ECO:0000256" key="6">
    <source>
        <dbReference type="SAM" id="MobiDB-lite"/>
    </source>
</evidence>
<keyword evidence="7" id="KW-0326">Glycosidase</keyword>
<dbReference type="AlphaFoldDB" id="A0A3P1WTI8"/>
<reference evidence="7 8" key="1">
    <citation type="submission" date="2018-11" db="EMBL/GenBank/DDBJ databases">
        <title>Genomes From Bacteria Associated with the Canine Oral Cavity: a Test Case for Automated Genome-Based Taxonomic Assignment.</title>
        <authorList>
            <person name="Coil D.A."/>
            <person name="Jospin G."/>
            <person name="Darling A.E."/>
            <person name="Wallis C."/>
            <person name="Davis I.J."/>
            <person name="Harris S."/>
            <person name="Eisen J.A."/>
            <person name="Holcombe L.J."/>
            <person name="O'Flynn C."/>
        </authorList>
    </citation>
    <scope>NUCLEOTIDE SEQUENCE [LARGE SCALE GENOMIC DNA]</scope>
    <source>
        <strain evidence="7 8">OH2822_COT-296</strain>
    </source>
</reference>
<keyword evidence="3 5" id="KW-0378">Hydrolase</keyword>
<sequence>MSRAGRDWFDGDVLAVAPRLLGGVLRRSTPEGTVAIRVTEVEAYAGSGDPGSHTFRGRTERNATMFGPPGRLYCYLSYGMHFNLNVVCDGEGVGSACLLRAGEVIEGAELARRRRSARPRRSPLPEHHLARGPGNLGQAIGSSRECDGADLMGEEWSWWLPKAPPTVWRTGPRVGVSGEGGDGNRFPWRFWLPAEPSVSPYRRSG</sequence>
<gene>
    <name evidence="7" type="ORF">EII35_08255</name>
</gene>
<protein>
    <recommendedName>
        <fullName evidence="5">Putative 3-methyladenine DNA glycosylase</fullName>
        <ecNumber evidence="5">3.2.2.-</ecNumber>
    </recommendedName>
</protein>
<dbReference type="EC" id="3.2.2.-" evidence="5"/>
<evidence type="ECO:0000313" key="7">
    <source>
        <dbReference type="EMBL" id="RRD49481.1"/>
    </source>
</evidence>
<evidence type="ECO:0000313" key="8">
    <source>
        <dbReference type="Proteomes" id="UP000280935"/>
    </source>
</evidence>
<dbReference type="GO" id="GO:0003905">
    <property type="term" value="F:alkylbase DNA N-glycosylase activity"/>
    <property type="evidence" value="ECO:0007669"/>
    <property type="project" value="InterPro"/>
</dbReference>
<dbReference type="NCBIfam" id="NF002003">
    <property type="entry name" value="PRK00802.1-3"/>
    <property type="match status" value="1"/>
</dbReference>
<dbReference type="OrthoDB" id="9794313at2"/>
<comment type="similarity">
    <text evidence="1 5">Belongs to the DNA glycosylase MPG family.</text>
</comment>
<dbReference type="PANTHER" id="PTHR10429:SF0">
    <property type="entry name" value="DNA-3-METHYLADENINE GLYCOSYLASE"/>
    <property type="match status" value="1"/>
</dbReference>
<dbReference type="NCBIfam" id="TIGR00567">
    <property type="entry name" value="3mg"/>
    <property type="match status" value="1"/>
</dbReference>
<dbReference type="EMBL" id="RQYT01000016">
    <property type="protein sequence ID" value="RRD49481.1"/>
    <property type="molecule type" value="Genomic_DNA"/>
</dbReference>
<dbReference type="SUPFAM" id="SSF50486">
    <property type="entry name" value="FMT C-terminal domain-like"/>
    <property type="match status" value="1"/>
</dbReference>
<dbReference type="CDD" id="cd00540">
    <property type="entry name" value="AAG"/>
    <property type="match status" value="1"/>
</dbReference>
<keyword evidence="2 5" id="KW-0227">DNA damage</keyword>
<dbReference type="InterPro" id="IPR036995">
    <property type="entry name" value="MPG_sf"/>
</dbReference>
<evidence type="ECO:0000256" key="1">
    <source>
        <dbReference type="ARBA" id="ARBA00009232"/>
    </source>
</evidence>
<dbReference type="Gene3D" id="3.10.300.10">
    <property type="entry name" value="Methylpurine-DNA glycosylase (MPG)"/>
    <property type="match status" value="1"/>
</dbReference>
<dbReference type="PANTHER" id="PTHR10429">
    <property type="entry name" value="DNA-3-METHYLADENINE GLYCOSYLASE"/>
    <property type="match status" value="1"/>
</dbReference>
<organism evidence="7 8">
    <name type="scientific">Arachnia propionica</name>
    <dbReference type="NCBI Taxonomy" id="1750"/>
    <lineage>
        <taxon>Bacteria</taxon>
        <taxon>Bacillati</taxon>
        <taxon>Actinomycetota</taxon>
        <taxon>Actinomycetes</taxon>
        <taxon>Propionibacteriales</taxon>
        <taxon>Propionibacteriaceae</taxon>
        <taxon>Arachnia</taxon>
    </lineage>
</organism>
<dbReference type="InterPro" id="IPR003180">
    <property type="entry name" value="MPG"/>
</dbReference>
<dbReference type="Pfam" id="PF02245">
    <property type="entry name" value="Pur_DNA_glyco"/>
    <property type="match status" value="1"/>
</dbReference>
<dbReference type="GO" id="GO:0006284">
    <property type="term" value="P:base-excision repair"/>
    <property type="evidence" value="ECO:0007669"/>
    <property type="project" value="InterPro"/>
</dbReference>
<evidence type="ECO:0000256" key="2">
    <source>
        <dbReference type="ARBA" id="ARBA00022763"/>
    </source>
</evidence>
<accession>A0A3P1WTI8</accession>
<dbReference type="GO" id="GO:0003677">
    <property type="term" value="F:DNA binding"/>
    <property type="evidence" value="ECO:0007669"/>
    <property type="project" value="InterPro"/>
</dbReference>
<feature type="region of interest" description="Disordered" evidence="6">
    <location>
        <begin position="114"/>
        <end position="144"/>
    </location>
</feature>
<dbReference type="HAMAP" id="MF_00527">
    <property type="entry name" value="3MGH"/>
    <property type="match status" value="1"/>
</dbReference>
<comment type="caution">
    <text evidence="7">The sequence shown here is derived from an EMBL/GenBank/DDBJ whole genome shotgun (WGS) entry which is preliminary data.</text>
</comment>
<name>A0A3P1WTI8_9ACTN</name>
<dbReference type="Proteomes" id="UP000280935">
    <property type="component" value="Unassembled WGS sequence"/>
</dbReference>
<proteinExistence type="inferred from homology"/>